<sequence length="372" mass="40018">MSDSKMPAWANVGLLPLLNVTLAFAVSALVFMFIGIDPVEAAEVMIYGALGYEEGIGYTLFYATNFIFTGLCVALAFSAGLFNIGGEGQAYIGGLGVGLACLALDSALPFWALLPITMLSGMVFGALWALIPGYLQAYRGSHIVITTIMFNFIASSLMVYLMVNVLKLDGQMAPVSRVFEQSAQLPFMHEIMGWFGITIEESPLNLAFIIALLTGFFLWVLLWHTRWGFAIRAMGSNPTAARYGGIDPKKLTVIVMLISGAMAGLVGINEVQGYSGQIKLDFVAGYGFTGIAVALMGRGHPVGIILASILFGLLFQGGAELAFEYPELDRNIVVVVQALVILFCGALEYMLKPYLEKFFAAVSSSKKQTAEA</sequence>
<organism evidence="7 8">
    <name type="scientific">Ferrimonas sediminicola</name>
    <dbReference type="NCBI Taxonomy" id="2569538"/>
    <lineage>
        <taxon>Bacteria</taxon>
        <taxon>Pseudomonadati</taxon>
        <taxon>Pseudomonadota</taxon>
        <taxon>Gammaproteobacteria</taxon>
        <taxon>Alteromonadales</taxon>
        <taxon>Ferrimonadaceae</taxon>
        <taxon>Ferrimonas</taxon>
    </lineage>
</organism>
<dbReference type="OrthoDB" id="45037at2"/>
<reference evidence="7 8" key="1">
    <citation type="submission" date="2019-04" db="EMBL/GenBank/DDBJ databases">
        <authorList>
            <person name="Hwang J.C."/>
        </authorList>
    </citation>
    <scope>NUCLEOTIDE SEQUENCE [LARGE SCALE GENOMIC DNA]</scope>
    <source>
        <strain evidence="7 8">IMCC35001</strain>
    </source>
</reference>
<evidence type="ECO:0000256" key="4">
    <source>
        <dbReference type="ARBA" id="ARBA00022989"/>
    </source>
</evidence>
<keyword evidence="2" id="KW-1003">Cell membrane</keyword>
<dbReference type="PANTHER" id="PTHR47089">
    <property type="entry name" value="ABC TRANSPORTER, PERMEASE PROTEIN"/>
    <property type="match status" value="1"/>
</dbReference>
<accession>A0A4U1BD92</accession>
<evidence type="ECO:0000313" key="8">
    <source>
        <dbReference type="Proteomes" id="UP000305674"/>
    </source>
</evidence>
<feature type="transmembrane region" description="Helical" evidence="6">
    <location>
        <begin position="12"/>
        <end position="36"/>
    </location>
</feature>
<gene>
    <name evidence="7" type="ORF">FCL40_11240</name>
</gene>
<feature type="transmembrane region" description="Helical" evidence="6">
    <location>
        <begin position="56"/>
        <end position="78"/>
    </location>
</feature>
<evidence type="ECO:0000256" key="6">
    <source>
        <dbReference type="SAM" id="Phobius"/>
    </source>
</evidence>
<feature type="transmembrane region" description="Helical" evidence="6">
    <location>
        <begin position="204"/>
        <end position="224"/>
    </location>
</feature>
<keyword evidence="8" id="KW-1185">Reference proteome</keyword>
<dbReference type="PANTHER" id="PTHR47089:SF1">
    <property type="entry name" value="GUANOSINE ABC TRANSPORTER PERMEASE PROTEIN NUPP"/>
    <property type="match status" value="1"/>
</dbReference>
<evidence type="ECO:0000256" key="5">
    <source>
        <dbReference type="ARBA" id="ARBA00023136"/>
    </source>
</evidence>
<keyword evidence="5 6" id="KW-0472">Membrane</keyword>
<feature type="transmembrane region" description="Helical" evidence="6">
    <location>
        <begin position="331"/>
        <end position="351"/>
    </location>
</feature>
<keyword evidence="4 6" id="KW-1133">Transmembrane helix</keyword>
<feature type="transmembrane region" description="Helical" evidence="6">
    <location>
        <begin position="274"/>
        <end position="295"/>
    </location>
</feature>
<dbReference type="CDD" id="cd06580">
    <property type="entry name" value="TM_PBP1_transp_TpRbsC_like"/>
    <property type="match status" value="1"/>
</dbReference>
<dbReference type="Pfam" id="PF02653">
    <property type="entry name" value="BPD_transp_2"/>
    <property type="match status" value="1"/>
</dbReference>
<dbReference type="InterPro" id="IPR001851">
    <property type="entry name" value="ABC_transp_permease"/>
</dbReference>
<evidence type="ECO:0000313" key="7">
    <source>
        <dbReference type="EMBL" id="TKB48719.1"/>
    </source>
</evidence>
<feature type="transmembrane region" description="Helical" evidence="6">
    <location>
        <begin position="90"/>
        <end position="107"/>
    </location>
</feature>
<dbReference type="EMBL" id="SWCI01000006">
    <property type="protein sequence ID" value="TKB48719.1"/>
    <property type="molecule type" value="Genomic_DNA"/>
</dbReference>
<dbReference type="GO" id="GO:0005886">
    <property type="term" value="C:plasma membrane"/>
    <property type="evidence" value="ECO:0007669"/>
    <property type="project" value="UniProtKB-SubCell"/>
</dbReference>
<dbReference type="RefSeq" id="WP_136853396.1">
    <property type="nucleotide sequence ID" value="NZ_SWCI01000006.1"/>
</dbReference>
<evidence type="ECO:0000256" key="2">
    <source>
        <dbReference type="ARBA" id="ARBA00022475"/>
    </source>
</evidence>
<comment type="subcellular location">
    <subcellularLocation>
        <location evidence="1">Cell inner membrane</location>
        <topology evidence="1">Multi-pass membrane protein</topology>
    </subcellularLocation>
</comment>
<dbReference type="Proteomes" id="UP000305674">
    <property type="component" value="Unassembled WGS sequence"/>
</dbReference>
<dbReference type="GO" id="GO:0022857">
    <property type="term" value="F:transmembrane transporter activity"/>
    <property type="evidence" value="ECO:0007669"/>
    <property type="project" value="InterPro"/>
</dbReference>
<feature type="transmembrane region" description="Helical" evidence="6">
    <location>
        <begin position="143"/>
        <end position="163"/>
    </location>
</feature>
<comment type="caution">
    <text evidence="7">The sequence shown here is derived from an EMBL/GenBank/DDBJ whole genome shotgun (WGS) entry which is preliminary data.</text>
</comment>
<proteinExistence type="predicted"/>
<feature type="transmembrane region" description="Helical" evidence="6">
    <location>
        <begin position="251"/>
        <end position="268"/>
    </location>
</feature>
<evidence type="ECO:0000256" key="1">
    <source>
        <dbReference type="ARBA" id="ARBA00004429"/>
    </source>
</evidence>
<dbReference type="AlphaFoldDB" id="A0A4U1BD92"/>
<evidence type="ECO:0000256" key="3">
    <source>
        <dbReference type="ARBA" id="ARBA00022692"/>
    </source>
</evidence>
<feature type="transmembrane region" description="Helical" evidence="6">
    <location>
        <begin position="302"/>
        <end position="319"/>
    </location>
</feature>
<name>A0A4U1BD92_9GAMM</name>
<protein>
    <submittedName>
        <fullName evidence="7">ABC transporter permease</fullName>
    </submittedName>
</protein>
<keyword evidence="3 6" id="KW-0812">Transmembrane</keyword>
<feature type="transmembrane region" description="Helical" evidence="6">
    <location>
        <begin position="113"/>
        <end position="131"/>
    </location>
</feature>